<keyword evidence="7" id="KW-1185">Reference proteome</keyword>
<dbReference type="SUPFAM" id="SSF50129">
    <property type="entry name" value="GroES-like"/>
    <property type="match status" value="1"/>
</dbReference>
<evidence type="ECO:0000259" key="5">
    <source>
        <dbReference type="Pfam" id="PF08240"/>
    </source>
</evidence>
<dbReference type="SUPFAM" id="SSF51735">
    <property type="entry name" value="NAD(P)-binding Rossmann-fold domains"/>
    <property type="match status" value="1"/>
</dbReference>
<dbReference type="Gene3D" id="3.40.50.720">
    <property type="entry name" value="NAD(P)-binding Rossmann-like Domain"/>
    <property type="match status" value="1"/>
</dbReference>
<dbReference type="EMBL" id="KZ825482">
    <property type="protein sequence ID" value="PYI33608.1"/>
    <property type="molecule type" value="Genomic_DNA"/>
</dbReference>
<evidence type="ECO:0000256" key="1">
    <source>
        <dbReference type="ARBA" id="ARBA00008072"/>
    </source>
</evidence>
<dbReference type="GO" id="GO:0016651">
    <property type="term" value="F:oxidoreductase activity, acting on NAD(P)H"/>
    <property type="evidence" value="ECO:0007669"/>
    <property type="project" value="InterPro"/>
</dbReference>
<evidence type="ECO:0000256" key="2">
    <source>
        <dbReference type="ARBA" id="ARBA00022741"/>
    </source>
</evidence>
<gene>
    <name evidence="6" type="ORF">BP00DRAFT_338427</name>
</gene>
<dbReference type="InterPro" id="IPR013154">
    <property type="entry name" value="ADH-like_N"/>
</dbReference>
<dbReference type="PANTHER" id="PTHR45348:SF2">
    <property type="entry name" value="ZINC-TYPE ALCOHOL DEHYDROGENASE-LIKE PROTEIN C2E1P3.01"/>
    <property type="match status" value="1"/>
</dbReference>
<feature type="non-terminal residue" evidence="6">
    <location>
        <position position="1"/>
    </location>
</feature>
<dbReference type="GO" id="GO:0000166">
    <property type="term" value="F:nucleotide binding"/>
    <property type="evidence" value="ECO:0007669"/>
    <property type="project" value="UniProtKB-KW"/>
</dbReference>
<dbReference type="CDD" id="cd08249">
    <property type="entry name" value="enoyl_reductase_like"/>
    <property type="match status" value="1"/>
</dbReference>
<proteinExistence type="inferred from homology"/>
<feature type="domain" description="Alcohol dehydrogenase-like N-terminal" evidence="5">
    <location>
        <begin position="13"/>
        <end position="113"/>
    </location>
</feature>
<evidence type="ECO:0000313" key="7">
    <source>
        <dbReference type="Proteomes" id="UP000248817"/>
    </source>
</evidence>
<keyword evidence="2" id="KW-0547">Nucleotide-binding</keyword>
<dbReference type="AlphaFoldDB" id="A0A2V5I9Y7"/>
<sequence length="366" mass="38227">SISTHLHLPPPSPDEIIVRSLGGALNPHDWKFPHLLLHDGDDRPSNPGGRTPVRLGCDFHGVILALGPAARTRRPDLRVGDRVCGVVFGANPGSPATGAFADYVVAKAELVVVLGPAAARAPSSPSGVDCLPGTEEVVAWSGAAFLTLSLALRPYVLVYGASTATGTIAVQLLRLSGYLPLAICSPSHFDLVRSRGAEAAFDYHAPTSCVEAVRRYLSGRGDGGVLSCALDIIADDRSQRICAEVLGAAATATATAAAAAAVCVVLGKLSSGIAARHPAIRFESLVAATGFGVEVRLPGEYYRAADPAARAHVGNCFEEIQAVVRRGAVLPHPHEVLEGGYVGVLRGLDRLRRGQVRGRKLVYLRG</sequence>
<comment type="similarity">
    <text evidence="1">Belongs to the zinc-containing alcohol dehydrogenase family.</text>
</comment>
<dbReference type="InterPro" id="IPR011032">
    <property type="entry name" value="GroES-like_sf"/>
</dbReference>
<evidence type="ECO:0000256" key="3">
    <source>
        <dbReference type="ARBA" id="ARBA00022857"/>
    </source>
</evidence>
<keyword evidence="3" id="KW-0521">NADP</keyword>
<evidence type="ECO:0000313" key="6">
    <source>
        <dbReference type="EMBL" id="PYI33608.1"/>
    </source>
</evidence>
<dbReference type="Proteomes" id="UP000248817">
    <property type="component" value="Unassembled WGS sequence"/>
</dbReference>
<name>A0A2V5I9Y7_9EURO</name>
<dbReference type="Pfam" id="PF08240">
    <property type="entry name" value="ADH_N"/>
    <property type="match status" value="1"/>
</dbReference>
<organism evidence="6 7">
    <name type="scientific">Aspergillus indologenus CBS 114.80</name>
    <dbReference type="NCBI Taxonomy" id="1450541"/>
    <lineage>
        <taxon>Eukaryota</taxon>
        <taxon>Fungi</taxon>
        <taxon>Dikarya</taxon>
        <taxon>Ascomycota</taxon>
        <taxon>Pezizomycotina</taxon>
        <taxon>Eurotiomycetes</taxon>
        <taxon>Eurotiomycetidae</taxon>
        <taxon>Eurotiales</taxon>
        <taxon>Aspergillaceae</taxon>
        <taxon>Aspergillus</taxon>
        <taxon>Aspergillus subgen. Circumdati</taxon>
    </lineage>
</organism>
<accession>A0A2V5I9Y7</accession>
<dbReference type="InterPro" id="IPR047122">
    <property type="entry name" value="Trans-enoyl_RdTase-like"/>
</dbReference>
<dbReference type="Gene3D" id="3.90.180.10">
    <property type="entry name" value="Medium-chain alcohol dehydrogenases, catalytic domain"/>
    <property type="match status" value="1"/>
</dbReference>
<evidence type="ECO:0000256" key="4">
    <source>
        <dbReference type="ARBA" id="ARBA00023002"/>
    </source>
</evidence>
<dbReference type="InterPro" id="IPR036291">
    <property type="entry name" value="NAD(P)-bd_dom_sf"/>
</dbReference>
<keyword evidence="4" id="KW-0560">Oxidoreductase</keyword>
<dbReference type="PANTHER" id="PTHR45348">
    <property type="entry name" value="HYPOTHETICAL OXIDOREDUCTASE (EUROFUNG)"/>
    <property type="match status" value="1"/>
</dbReference>
<reference evidence="6 7" key="1">
    <citation type="submission" date="2018-02" db="EMBL/GenBank/DDBJ databases">
        <title>The genomes of Aspergillus section Nigri reveals drivers in fungal speciation.</title>
        <authorList>
            <consortium name="DOE Joint Genome Institute"/>
            <person name="Vesth T.C."/>
            <person name="Nybo J."/>
            <person name="Theobald S."/>
            <person name="Brandl J."/>
            <person name="Frisvad J.C."/>
            <person name="Nielsen K.F."/>
            <person name="Lyhne E.K."/>
            <person name="Kogle M.E."/>
            <person name="Kuo A."/>
            <person name="Riley R."/>
            <person name="Clum A."/>
            <person name="Nolan M."/>
            <person name="Lipzen A."/>
            <person name="Salamov A."/>
            <person name="Henrissat B."/>
            <person name="Wiebenga A."/>
            <person name="De vries R.P."/>
            <person name="Grigoriev I.V."/>
            <person name="Mortensen U.H."/>
            <person name="Andersen M.R."/>
            <person name="Baker S.E."/>
        </authorList>
    </citation>
    <scope>NUCLEOTIDE SEQUENCE [LARGE SCALE GENOMIC DNA]</scope>
    <source>
        <strain evidence="6 7">CBS 114.80</strain>
    </source>
</reference>
<protein>
    <recommendedName>
        <fullName evidence="5">Alcohol dehydrogenase-like N-terminal domain-containing protein</fullName>
    </recommendedName>
</protein>